<feature type="domain" description="Phosphoribosylglycinamide synthetase C-domain" evidence="4">
    <location>
        <begin position="1"/>
        <end position="67"/>
    </location>
</feature>
<dbReference type="Pfam" id="PF02843">
    <property type="entry name" value="GARS_C"/>
    <property type="match status" value="1"/>
</dbReference>
<dbReference type="InterPro" id="IPR000115">
    <property type="entry name" value="PRibGlycinamide_synth"/>
</dbReference>
<dbReference type="InterPro" id="IPR011054">
    <property type="entry name" value="Rudment_hybrid_motif"/>
</dbReference>
<evidence type="ECO:0000256" key="1">
    <source>
        <dbReference type="ARBA" id="ARBA00038345"/>
    </source>
</evidence>
<protein>
    <recommendedName>
        <fullName evidence="2">Glycinamide ribonucleotide synthetase</fullName>
    </recommendedName>
    <alternativeName>
        <fullName evidence="3">Phosphoribosylglycinamide synthetase</fullName>
    </alternativeName>
</protein>
<organism evidence="5">
    <name type="scientific">marine sediment metagenome</name>
    <dbReference type="NCBI Taxonomy" id="412755"/>
    <lineage>
        <taxon>unclassified sequences</taxon>
        <taxon>metagenomes</taxon>
        <taxon>ecological metagenomes</taxon>
    </lineage>
</organism>
<dbReference type="InterPro" id="IPR037123">
    <property type="entry name" value="PRibGlycinamide_synth_C_sf"/>
</dbReference>
<dbReference type="SMART" id="SM01210">
    <property type="entry name" value="GARS_C"/>
    <property type="match status" value="1"/>
</dbReference>
<comment type="caution">
    <text evidence="5">The sequence shown here is derived from an EMBL/GenBank/DDBJ whole genome shotgun (WGS) entry which is preliminary data.</text>
</comment>
<feature type="non-terminal residue" evidence="5">
    <location>
        <position position="1"/>
    </location>
</feature>
<dbReference type="PANTHER" id="PTHR43472:SF1">
    <property type="entry name" value="PHOSPHORIBOSYLAMINE--GLYCINE LIGASE, CHLOROPLASTIC"/>
    <property type="match status" value="1"/>
</dbReference>
<dbReference type="AlphaFoldDB" id="X1NSX7"/>
<dbReference type="GO" id="GO:0004637">
    <property type="term" value="F:phosphoribosylamine-glycine ligase activity"/>
    <property type="evidence" value="ECO:0007669"/>
    <property type="project" value="InterPro"/>
</dbReference>
<evidence type="ECO:0000313" key="5">
    <source>
        <dbReference type="EMBL" id="GAI46703.1"/>
    </source>
</evidence>
<evidence type="ECO:0000256" key="2">
    <source>
        <dbReference type="ARBA" id="ARBA00042242"/>
    </source>
</evidence>
<dbReference type="InterPro" id="IPR020560">
    <property type="entry name" value="PRibGlycinamide_synth_C-dom"/>
</dbReference>
<dbReference type="Gene3D" id="3.90.600.10">
    <property type="entry name" value="Phosphoribosylglycinamide synthetase, C-terminal domain"/>
    <property type="match status" value="1"/>
</dbReference>
<dbReference type="SUPFAM" id="SSF51246">
    <property type="entry name" value="Rudiment single hybrid motif"/>
    <property type="match status" value="1"/>
</dbReference>
<sequence length="69" mass="7463">EQLKDVVVFHAGTRSQDGDLVTNGGRVLGVTALGEQIADAKAKAYKAVDKIKFDGAYCRRDIADKAIRK</sequence>
<dbReference type="EMBL" id="BARV01040810">
    <property type="protein sequence ID" value="GAI46703.1"/>
    <property type="molecule type" value="Genomic_DNA"/>
</dbReference>
<name>X1NSX7_9ZZZZ</name>
<evidence type="ECO:0000259" key="4">
    <source>
        <dbReference type="SMART" id="SM01210"/>
    </source>
</evidence>
<evidence type="ECO:0000256" key="3">
    <source>
        <dbReference type="ARBA" id="ARBA00042864"/>
    </source>
</evidence>
<dbReference type="PANTHER" id="PTHR43472">
    <property type="entry name" value="PHOSPHORIBOSYLAMINE--GLYCINE LIGASE"/>
    <property type="match status" value="1"/>
</dbReference>
<proteinExistence type="inferred from homology"/>
<gene>
    <name evidence="5" type="ORF">S06H3_62046</name>
</gene>
<dbReference type="GO" id="GO:0009113">
    <property type="term" value="P:purine nucleobase biosynthetic process"/>
    <property type="evidence" value="ECO:0007669"/>
    <property type="project" value="InterPro"/>
</dbReference>
<comment type="similarity">
    <text evidence="1">Belongs to the GARS family.</text>
</comment>
<accession>X1NSX7</accession>
<reference evidence="5" key="1">
    <citation type="journal article" date="2014" name="Front. Microbiol.">
        <title>High frequency of phylogenetically diverse reductive dehalogenase-homologous genes in deep subseafloor sedimentary metagenomes.</title>
        <authorList>
            <person name="Kawai M."/>
            <person name="Futagami T."/>
            <person name="Toyoda A."/>
            <person name="Takaki Y."/>
            <person name="Nishi S."/>
            <person name="Hori S."/>
            <person name="Arai W."/>
            <person name="Tsubouchi T."/>
            <person name="Morono Y."/>
            <person name="Uchiyama I."/>
            <person name="Ito T."/>
            <person name="Fujiyama A."/>
            <person name="Inagaki F."/>
            <person name="Takami H."/>
        </authorList>
    </citation>
    <scope>NUCLEOTIDE SEQUENCE</scope>
    <source>
        <strain evidence="5">Expedition CK06-06</strain>
    </source>
</reference>